<dbReference type="RefSeq" id="WP_058874486.1">
    <property type="nucleotide sequence ID" value="NZ_LQBK01000023.1"/>
</dbReference>
<organism evidence="1 2">
    <name type="scientific">Kocuria rosea subsp. polaris</name>
    <dbReference type="NCBI Taxonomy" id="136273"/>
    <lineage>
        <taxon>Bacteria</taxon>
        <taxon>Bacillati</taxon>
        <taxon>Actinomycetota</taxon>
        <taxon>Actinomycetes</taxon>
        <taxon>Micrococcales</taxon>
        <taxon>Micrococcaceae</taxon>
        <taxon>Kocuria</taxon>
    </lineage>
</organism>
<proteinExistence type="predicted"/>
<accession>A0A0W8I9D1</accession>
<dbReference type="AlphaFoldDB" id="A0A0W8I9D1"/>
<dbReference type="EMBL" id="LQBK01000023">
    <property type="protein sequence ID" value="KUG56336.1"/>
    <property type="molecule type" value="Genomic_DNA"/>
</dbReference>
<gene>
    <name evidence="1" type="ORF">AVL61_14590</name>
</gene>
<protein>
    <submittedName>
        <fullName evidence="1">Uncharacterized protein</fullName>
    </submittedName>
</protein>
<evidence type="ECO:0000313" key="2">
    <source>
        <dbReference type="Proteomes" id="UP000053512"/>
    </source>
</evidence>
<dbReference type="Proteomes" id="UP000053512">
    <property type="component" value="Unassembled WGS sequence"/>
</dbReference>
<evidence type="ECO:0000313" key="1">
    <source>
        <dbReference type="EMBL" id="KUG56336.1"/>
    </source>
</evidence>
<sequence length="61" mass="6440">MHTKVRVAAIVVLLLALGLFAVTEWMPALLFLPAAGGALLVNELGMLTPGRSGSDRNRPRG</sequence>
<reference evidence="2" key="1">
    <citation type="submission" date="2015-12" db="EMBL/GenBank/DDBJ databases">
        <authorList>
            <person name="Nair G.R."/>
            <person name="Kaur G."/>
            <person name="Mayilraj S."/>
        </authorList>
    </citation>
    <scope>NUCLEOTIDE SEQUENCE [LARGE SCALE GENOMIC DNA]</scope>
    <source>
        <strain evidence="2">CD08_4</strain>
    </source>
</reference>
<name>A0A0W8I9D1_KOCRO</name>
<comment type="caution">
    <text evidence="1">The sequence shown here is derived from an EMBL/GenBank/DDBJ whole genome shotgun (WGS) entry which is preliminary data.</text>
</comment>